<accession>A0A8S2NSH6</accession>
<dbReference type="GO" id="GO:0015293">
    <property type="term" value="F:symporter activity"/>
    <property type="evidence" value="ECO:0007669"/>
    <property type="project" value="UniProtKB-KW"/>
</dbReference>
<comment type="subcellular location">
    <subcellularLocation>
        <location evidence="1">Membrane</location>
        <topology evidence="1">Multi-pass membrane protein</topology>
    </subcellularLocation>
</comment>
<dbReference type="EMBL" id="CAJOBA010036086">
    <property type="protein sequence ID" value="CAF4016417.1"/>
    <property type="molecule type" value="Genomic_DNA"/>
</dbReference>
<sequence length="407" mass="45631">MFLRLSYILIFCSCCFFTTIYSCSITCLNQTSRALPPPIFINDSLTDIQIVFKISCEDQNITLSYVNVTLSVSNEKTLELKSPKEFELDFTTIHTQNGTFNVTVHGLLLGYSRLYIHAIYLDSNHSILENITTDYDVDFAVKRKQTVLDTIFTVVIIILLAYGLAKATKLSSSTALGLLATGASPGGGASNITIAAFATFPLWILLLGRDFINVHAVHFPWENMFSTLFALIVPASIGLALRYFKPTIADRLTRLLRYVTIFFILYILTFGIYTNLYIFKLINYRIIITSALLPWTGFFIGVVFSLVTCQTRERLISIFIESGLQNTGVAIFFLRLSLPQPDSDLAIIVPIFGRIVALAIPIPLLIIYAIVSAYRYYHKRKAGLTIVAINTPDATQYERLPNSDDEP</sequence>
<dbReference type="EMBL" id="CAJNOK010014556">
    <property type="protein sequence ID" value="CAF1207189.1"/>
    <property type="molecule type" value="Genomic_DNA"/>
</dbReference>
<dbReference type="Pfam" id="PF01758">
    <property type="entry name" value="SBF"/>
    <property type="match status" value="1"/>
</dbReference>
<reference evidence="9" key="1">
    <citation type="submission" date="2021-02" db="EMBL/GenBank/DDBJ databases">
        <authorList>
            <person name="Nowell W R."/>
        </authorList>
    </citation>
    <scope>NUCLEOTIDE SEQUENCE</scope>
</reference>
<comment type="similarity">
    <text evidence="2">Belongs to the bile acid:sodium symporter (BASS) (TC 2.A.28) family.</text>
</comment>
<keyword evidence="3 7" id="KW-0812">Transmembrane</keyword>
<comment type="caution">
    <text evidence="9">The sequence shown here is derived from an EMBL/GenBank/DDBJ whole genome shotgun (WGS) entry which is preliminary data.</text>
</comment>
<dbReference type="Proteomes" id="UP000682733">
    <property type="component" value="Unassembled WGS sequence"/>
</dbReference>
<feature type="transmembrane region" description="Helical" evidence="7">
    <location>
        <begin position="315"/>
        <end position="334"/>
    </location>
</feature>
<evidence type="ECO:0000256" key="2">
    <source>
        <dbReference type="ARBA" id="ARBA00006528"/>
    </source>
</evidence>
<dbReference type="InterPro" id="IPR038770">
    <property type="entry name" value="Na+/solute_symporter_sf"/>
</dbReference>
<evidence type="ECO:0000256" key="5">
    <source>
        <dbReference type="ARBA" id="ARBA00022989"/>
    </source>
</evidence>
<name>A0A8S2NSH6_9BILA</name>
<feature type="transmembrane region" description="Helical" evidence="7">
    <location>
        <begin position="177"/>
        <end position="204"/>
    </location>
</feature>
<keyword evidence="4" id="KW-0813">Transport</keyword>
<dbReference type="GO" id="GO:0016020">
    <property type="term" value="C:membrane"/>
    <property type="evidence" value="ECO:0007669"/>
    <property type="project" value="UniProtKB-SubCell"/>
</dbReference>
<evidence type="ECO:0000256" key="7">
    <source>
        <dbReference type="SAM" id="Phobius"/>
    </source>
</evidence>
<evidence type="ECO:0000313" key="10">
    <source>
        <dbReference type="Proteomes" id="UP000682733"/>
    </source>
</evidence>
<feature type="transmembrane region" description="Helical" evidence="7">
    <location>
        <begin position="346"/>
        <end position="371"/>
    </location>
</feature>
<feature type="transmembrane region" description="Helical" evidence="7">
    <location>
        <begin position="256"/>
        <end position="278"/>
    </location>
</feature>
<keyword evidence="5 7" id="KW-1133">Transmembrane helix</keyword>
<evidence type="ECO:0000313" key="9">
    <source>
        <dbReference type="EMBL" id="CAF4016417.1"/>
    </source>
</evidence>
<dbReference type="PANTHER" id="PTHR10361">
    <property type="entry name" value="SODIUM-BILE ACID COTRANSPORTER"/>
    <property type="match status" value="1"/>
</dbReference>
<proteinExistence type="inferred from homology"/>
<evidence type="ECO:0000256" key="4">
    <source>
        <dbReference type="ARBA" id="ARBA00022847"/>
    </source>
</evidence>
<dbReference type="Proteomes" id="UP000677228">
    <property type="component" value="Unassembled WGS sequence"/>
</dbReference>
<gene>
    <name evidence="8" type="ORF">OVA965_LOCUS24270</name>
    <name evidence="9" type="ORF">TMI583_LOCUS24990</name>
</gene>
<evidence type="ECO:0000256" key="1">
    <source>
        <dbReference type="ARBA" id="ARBA00004141"/>
    </source>
</evidence>
<dbReference type="AlphaFoldDB" id="A0A8S2NSH6"/>
<feature type="transmembrane region" description="Helical" evidence="7">
    <location>
        <begin position="147"/>
        <end position="165"/>
    </location>
</feature>
<protein>
    <submittedName>
        <fullName evidence="9">Uncharacterized protein</fullName>
    </submittedName>
</protein>
<feature type="transmembrane region" description="Helical" evidence="7">
    <location>
        <begin position="224"/>
        <end position="244"/>
    </location>
</feature>
<evidence type="ECO:0000313" key="8">
    <source>
        <dbReference type="EMBL" id="CAF1207189.1"/>
    </source>
</evidence>
<dbReference type="PANTHER" id="PTHR10361:SF28">
    <property type="entry name" value="P3 PROTEIN-RELATED"/>
    <property type="match status" value="1"/>
</dbReference>
<dbReference type="InterPro" id="IPR002657">
    <property type="entry name" value="BilAc:Na_symport/Acr3"/>
</dbReference>
<dbReference type="PROSITE" id="PS51257">
    <property type="entry name" value="PROKAR_LIPOPROTEIN"/>
    <property type="match status" value="1"/>
</dbReference>
<dbReference type="InterPro" id="IPR004710">
    <property type="entry name" value="Bilac:Na_transpt"/>
</dbReference>
<evidence type="ECO:0000256" key="3">
    <source>
        <dbReference type="ARBA" id="ARBA00022692"/>
    </source>
</evidence>
<organism evidence="9 10">
    <name type="scientific">Didymodactylos carnosus</name>
    <dbReference type="NCBI Taxonomy" id="1234261"/>
    <lineage>
        <taxon>Eukaryota</taxon>
        <taxon>Metazoa</taxon>
        <taxon>Spiralia</taxon>
        <taxon>Gnathifera</taxon>
        <taxon>Rotifera</taxon>
        <taxon>Eurotatoria</taxon>
        <taxon>Bdelloidea</taxon>
        <taxon>Philodinida</taxon>
        <taxon>Philodinidae</taxon>
        <taxon>Didymodactylos</taxon>
    </lineage>
</organism>
<evidence type="ECO:0000256" key="6">
    <source>
        <dbReference type="ARBA" id="ARBA00023136"/>
    </source>
</evidence>
<keyword evidence="6 7" id="KW-0472">Membrane</keyword>
<feature type="transmembrane region" description="Helical" evidence="7">
    <location>
        <begin position="284"/>
        <end position="308"/>
    </location>
</feature>
<dbReference type="Gene3D" id="1.20.1530.20">
    <property type="match status" value="1"/>
</dbReference>
<keyword evidence="4" id="KW-0769">Symport</keyword>